<proteinExistence type="inferred from homology"/>
<dbReference type="Pfam" id="PF07690">
    <property type="entry name" value="MFS_1"/>
    <property type="match status" value="1"/>
</dbReference>
<evidence type="ECO:0000256" key="1">
    <source>
        <dbReference type="ARBA" id="ARBA00004127"/>
    </source>
</evidence>
<evidence type="ECO:0000313" key="8">
    <source>
        <dbReference type="EMBL" id="MBW3093529.1"/>
    </source>
</evidence>
<evidence type="ECO:0000256" key="3">
    <source>
        <dbReference type="ARBA" id="ARBA00022448"/>
    </source>
</evidence>
<keyword evidence="3" id="KW-0813">Transport</keyword>
<dbReference type="Proteomes" id="UP000700815">
    <property type="component" value="Unassembled WGS sequence"/>
</dbReference>
<feature type="transmembrane region" description="Helical" evidence="7">
    <location>
        <begin position="151"/>
        <end position="172"/>
    </location>
</feature>
<evidence type="ECO:0000313" key="9">
    <source>
        <dbReference type="Proteomes" id="UP000700815"/>
    </source>
</evidence>
<reference evidence="8 9" key="1">
    <citation type="submission" date="2021-05" db="EMBL/GenBank/DDBJ databases">
        <title>Phylogenetic classification of ten novel species belonging to the genus Bifidobacterium comprising B. colchicus sp. nov., B. abeli sp. nov., B. bicoloris sp. nov., B. guerezis sp. nov., B. rosaliae sp. nov., B. santillanensis sp. nov., B. argentati sp. nov., B. amazzoni sp. nov., B. pluviali sp. nov., and B. pinnaculum sp. nov.</title>
        <authorList>
            <person name="Lugli G.A."/>
            <person name="Ruiz Garcia L."/>
            <person name="Margolles A."/>
            <person name="Ventura M."/>
        </authorList>
    </citation>
    <scope>NUCLEOTIDE SEQUENCE [LARGE SCALE GENOMIC DNA]</scope>
    <source>
        <strain evidence="8 9">82T10</strain>
    </source>
</reference>
<protein>
    <submittedName>
        <fullName evidence="8">MFS transporter</fullName>
    </submittedName>
</protein>
<evidence type="ECO:0000256" key="2">
    <source>
        <dbReference type="ARBA" id="ARBA00008335"/>
    </source>
</evidence>
<gene>
    <name evidence="8" type="ORF">KIH79_11480</name>
</gene>
<feature type="transmembrane region" description="Helical" evidence="7">
    <location>
        <begin position="375"/>
        <end position="393"/>
    </location>
</feature>
<feature type="transmembrane region" description="Helical" evidence="7">
    <location>
        <begin position="107"/>
        <end position="130"/>
    </location>
</feature>
<feature type="transmembrane region" description="Helical" evidence="7">
    <location>
        <begin position="284"/>
        <end position="302"/>
    </location>
</feature>
<dbReference type="InterPro" id="IPR011701">
    <property type="entry name" value="MFS"/>
</dbReference>
<keyword evidence="5 7" id="KW-1133">Transmembrane helix</keyword>
<name>A0ABS6WIW7_9BIFI</name>
<dbReference type="EMBL" id="JAHBBH010000048">
    <property type="protein sequence ID" value="MBW3093529.1"/>
    <property type="molecule type" value="Genomic_DNA"/>
</dbReference>
<feature type="transmembrane region" description="Helical" evidence="7">
    <location>
        <begin position="178"/>
        <end position="195"/>
    </location>
</feature>
<dbReference type="PANTHER" id="PTHR23514">
    <property type="entry name" value="BYPASS OF STOP CODON PROTEIN 6"/>
    <property type="match status" value="1"/>
</dbReference>
<evidence type="ECO:0000256" key="4">
    <source>
        <dbReference type="ARBA" id="ARBA00022692"/>
    </source>
</evidence>
<keyword evidence="6 7" id="KW-0472">Membrane</keyword>
<evidence type="ECO:0000256" key="6">
    <source>
        <dbReference type="ARBA" id="ARBA00023136"/>
    </source>
</evidence>
<feature type="transmembrane region" description="Helical" evidence="7">
    <location>
        <begin position="308"/>
        <end position="330"/>
    </location>
</feature>
<comment type="subcellular location">
    <subcellularLocation>
        <location evidence="1">Endomembrane system</location>
        <topology evidence="1">Multi-pass membrane protein</topology>
    </subcellularLocation>
</comment>
<feature type="transmembrane region" description="Helical" evidence="7">
    <location>
        <begin position="216"/>
        <end position="235"/>
    </location>
</feature>
<keyword evidence="4 7" id="KW-0812">Transmembrane</keyword>
<accession>A0ABS6WIW7</accession>
<sequence>MSEERTGSGYDRTIVACFNGYVTQAIINNYAPLLFVTFASTFDIGLARLSMLITVNFVTQLVVDLLAGRYVDRIGYKPCIIAAHAVSATGLLSLGVLPFVLPDPFAAILISVMLYAFGSGLIEVMVSPIVEACPTRHKAKMMSLLHSFYSWGQLLTVAVSTLFLHAFGIGAWPMLAGLWAVVPIFGIAMFAGAPMPSIVPEHVERLDGGRMLRRPVFWLLFAMMLCAGAAEQGMSQWASAFAESALGVTKVVGDLAGPAAFALMMALSRTGYGVFGHRIDLRAFIAGSSVLCVVSYLLAAFAPSPLAGLIGCALTGFAVGIMWPGTFSLAAERMPGGGTLMFALFAVAGDLGCAAGGTMVGLVASMNGDDLKTGIPAGTVFAVILLACVLTLSRRHASTGN</sequence>
<evidence type="ECO:0000256" key="7">
    <source>
        <dbReference type="SAM" id="Phobius"/>
    </source>
</evidence>
<feature type="transmembrane region" description="Helical" evidence="7">
    <location>
        <begin position="342"/>
        <end position="363"/>
    </location>
</feature>
<feature type="transmembrane region" description="Helical" evidence="7">
    <location>
        <begin position="79"/>
        <end position="101"/>
    </location>
</feature>
<feature type="transmembrane region" description="Helical" evidence="7">
    <location>
        <begin position="46"/>
        <end position="67"/>
    </location>
</feature>
<feature type="transmembrane region" description="Helical" evidence="7">
    <location>
        <begin position="255"/>
        <end position="272"/>
    </location>
</feature>
<evidence type="ECO:0000256" key="5">
    <source>
        <dbReference type="ARBA" id="ARBA00022989"/>
    </source>
</evidence>
<comment type="caution">
    <text evidence="8">The sequence shown here is derived from an EMBL/GenBank/DDBJ whole genome shotgun (WGS) entry which is preliminary data.</text>
</comment>
<dbReference type="InterPro" id="IPR051788">
    <property type="entry name" value="MFS_Transporter"/>
</dbReference>
<organism evidence="8 9">
    <name type="scientific">Bifidobacterium miconis</name>
    <dbReference type="NCBI Taxonomy" id="2834435"/>
    <lineage>
        <taxon>Bacteria</taxon>
        <taxon>Bacillati</taxon>
        <taxon>Actinomycetota</taxon>
        <taxon>Actinomycetes</taxon>
        <taxon>Bifidobacteriales</taxon>
        <taxon>Bifidobacteriaceae</taxon>
        <taxon>Bifidobacterium</taxon>
    </lineage>
</organism>
<dbReference type="RefSeq" id="WP_219059497.1">
    <property type="nucleotide sequence ID" value="NZ_JAHBBH010000048.1"/>
</dbReference>
<dbReference type="PANTHER" id="PTHR23514:SF3">
    <property type="entry name" value="BYPASS OF STOP CODON PROTEIN 6"/>
    <property type="match status" value="1"/>
</dbReference>
<keyword evidence="9" id="KW-1185">Reference proteome</keyword>
<comment type="similarity">
    <text evidence="2">Belongs to the major facilitator superfamily.</text>
</comment>